<dbReference type="Proteomes" id="UP001602089">
    <property type="component" value="Unassembled WGS sequence"/>
</dbReference>
<dbReference type="EMBL" id="JBIATK010000012">
    <property type="protein sequence ID" value="MFF4026990.1"/>
    <property type="molecule type" value="Genomic_DNA"/>
</dbReference>
<name>A0ABW6TLH3_9NOCA</name>
<accession>A0ABW6TLH3</accession>
<protein>
    <submittedName>
        <fullName evidence="1">Uncharacterized protein</fullName>
    </submittedName>
</protein>
<gene>
    <name evidence="1" type="ORF">ACFYY5_29495</name>
</gene>
<dbReference type="RefSeq" id="WP_387132102.1">
    <property type="nucleotide sequence ID" value="NZ_JBIATK010000012.1"/>
</dbReference>
<dbReference type="Pfam" id="PF24202">
    <property type="entry name" value="DUF7427"/>
    <property type="match status" value="1"/>
</dbReference>
<comment type="caution">
    <text evidence="1">The sequence shown here is derived from an EMBL/GenBank/DDBJ whole genome shotgun (WGS) entry which is preliminary data.</text>
</comment>
<organism evidence="1 2">
    <name type="scientific">Nocardia elegans</name>
    <dbReference type="NCBI Taxonomy" id="300029"/>
    <lineage>
        <taxon>Bacteria</taxon>
        <taxon>Bacillati</taxon>
        <taxon>Actinomycetota</taxon>
        <taxon>Actinomycetes</taxon>
        <taxon>Mycobacteriales</taxon>
        <taxon>Nocardiaceae</taxon>
        <taxon>Nocardia</taxon>
    </lineage>
</organism>
<sequence length="80" mass="8519">MRSHLRGGPAWGVLVAAIVVYEAASPADELLTAACHRALIKHPVATRAAILITAAHLLSLIPERIDPFTQLAHFSKGLTT</sequence>
<keyword evidence="2" id="KW-1185">Reference proteome</keyword>
<proteinExistence type="predicted"/>
<dbReference type="InterPro" id="IPR055850">
    <property type="entry name" value="DUF7427"/>
</dbReference>
<evidence type="ECO:0000313" key="2">
    <source>
        <dbReference type="Proteomes" id="UP001602089"/>
    </source>
</evidence>
<reference evidence="1 2" key="1">
    <citation type="submission" date="2024-10" db="EMBL/GenBank/DDBJ databases">
        <title>The Natural Products Discovery Center: Release of the First 8490 Sequenced Strains for Exploring Actinobacteria Biosynthetic Diversity.</title>
        <authorList>
            <person name="Kalkreuter E."/>
            <person name="Kautsar S.A."/>
            <person name="Yang D."/>
            <person name="Bader C.D."/>
            <person name="Teijaro C.N."/>
            <person name="Fluegel L."/>
            <person name="Davis C.M."/>
            <person name="Simpson J.R."/>
            <person name="Lauterbach L."/>
            <person name="Steele A.D."/>
            <person name="Gui C."/>
            <person name="Meng S."/>
            <person name="Li G."/>
            <person name="Viehrig K."/>
            <person name="Ye F."/>
            <person name="Su P."/>
            <person name="Kiefer A.F."/>
            <person name="Nichols A."/>
            <person name="Cepeda A.J."/>
            <person name="Yan W."/>
            <person name="Fan B."/>
            <person name="Jiang Y."/>
            <person name="Adhikari A."/>
            <person name="Zheng C.-J."/>
            <person name="Schuster L."/>
            <person name="Cowan T.M."/>
            <person name="Smanski M.J."/>
            <person name="Chevrette M.G."/>
            <person name="De Carvalho L.P.S."/>
            <person name="Shen B."/>
        </authorList>
    </citation>
    <scope>NUCLEOTIDE SEQUENCE [LARGE SCALE GENOMIC DNA]</scope>
    <source>
        <strain evidence="1 2">NPDC001867</strain>
    </source>
</reference>
<evidence type="ECO:0000313" key="1">
    <source>
        <dbReference type="EMBL" id="MFF4026990.1"/>
    </source>
</evidence>